<dbReference type="Proteomes" id="UP000823749">
    <property type="component" value="Chromosome 1"/>
</dbReference>
<gene>
    <name evidence="1" type="ORF">RHGRI_000998</name>
</gene>
<evidence type="ECO:0000313" key="1">
    <source>
        <dbReference type="EMBL" id="KAG5564976.1"/>
    </source>
</evidence>
<dbReference type="EMBL" id="JACTNZ010000001">
    <property type="protein sequence ID" value="KAG5564976.1"/>
    <property type="molecule type" value="Genomic_DNA"/>
</dbReference>
<organism evidence="1 2">
    <name type="scientific">Rhododendron griersonianum</name>
    <dbReference type="NCBI Taxonomy" id="479676"/>
    <lineage>
        <taxon>Eukaryota</taxon>
        <taxon>Viridiplantae</taxon>
        <taxon>Streptophyta</taxon>
        <taxon>Embryophyta</taxon>
        <taxon>Tracheophyta</taxon>
        <taxon>Spermatophyta</taxon>
        <taxon>Magnoliopsida</taxon>
        <taxon>eudicotyledons</taxon>
        <taxon>Gunneridae</taxon>
        <taxon>Pentapetalae</taxon>
        <taxon>asterids</taxon>
        <taxon>Ericales</taxon>
        <taxon>Ericaceae</taxon>
        <taxon>Ericoideae</taxon>
        <taxon>Rhodoreae</taxon>
        <taxon>Rhododendron</taxon>
    </lineage>
</organism>
<proteinExistence type="predicted"/>
<sequence>MDMEWFPCLNGDGHDQVYADFGDASVAYGPTSCTKMYNVRSVPLGAYDHGLVDIQLKWPSGVCGKCEAEGKFCRFVSNSSTSSDELECFNPGTLH</sequence>
<keyword evidence="2" id="KW-1185">Reference proteome</keyword>
<accession>A0AAV6LJN3</accession>
<comment type="caution">
    <text evidence="1">The sequence shown here is derived from an EMBL/GenBank/DDBJ whole genome shotgun (WGS) entry which is preliminary data.</text>
</comment>
<reference evidence="1" key="1">
    <citation type="submission" date="2020-08" db="EMBL/GenBank/DDBJ databases">
        <title>Plant Genome Project.</title>
        <authorList>
            <person name="Zhang R.-G."/>
        </authorList>
    </citation>
    <scope>NUCLEOTIDE SEQUENCE</scope>
    <source>
        <strain evidence="1">WSP0</strain>
        <tissue evidence="1">Leaf</tissue>
    </source>
</reference>
<name>A0AAV6LJN3_9ERIC</name>
<evidence type="ECO:0000313" key="2">
    <source>
        <dbReference type="Proteomes" id="UP000823749"/>
    </source>
</evidence>
<protein>
    <submittedName>
        <fullName evidence="1">Uncharacterized protein</fullName>
    </submittedName>
</protein>
<dbReference type="AlphaFoldDB" id="A0AAV6LJN3"/>